<dbReference type="GO" id="GO:0016787">
    <property type="term" value="F:hydrolase activity"/>
    <property type="evidence" value="ECO:0007669"/>
    <property type="project" value="UniProtKB-KW"/>
</dbReference>
<dbReference type="EMBL" id="AP018174">
    <property type="protein sequence ID" value="BAY17726.1"/>
    <property type="molecule type" value="Genomic_DNA"/>
</dbReference>
<keyword evidence="2" id="KW-1185">Reference proteome</keyword>
<reference evidence="1 2" key="1">
    <citation type="submission" date="2017-06" db="EMBL/GenBank/DDBJ databases">
        <title>Genome sequencing of cyanobaciteial culture collection at National Institute for Environmental Studies (NIES).</title>
        <authorList>
            <person name="Hirose Y."/>
            <person name="Shimura Y."/>
            <person name="Fujisawa T."/>
            <person name="Nakamura Y."/>
            <person name="Kawachi M."/>
        </authorList>
    </citation>
    <scope>NUCLEOTIDE SEQUENCE [LARGE SCALE GENOMIC DNA]</scope>
    <source>
        <strain evidence="1 2">NIES-21</strain>
    </source>
</reference>
<dbReference type="SUPFAM" id="SSF51445">
    <property type="entry name" value="(Trans)glycosidases"/>
    <property type="match status" value="1"/>
</dbReference>
<dbReference type="InterPro" id="IPR017853">
    <property type="entry name" value="GH"/>
</dbReference>
<name>A0A1Z4GK37_9CYAN</name>
<proteinExistence type="predicted"/>
<evidence type="ECO:0000313" key="1">
    <source>
        <dbReference type="EMBL" id="BAY17726.1"/>
    </source>
</evidence>
<gene>
    <name evidence="1" type="ORF">NIES21_35680</name>
</gene>
<sequence>MLTEFGGIAYAPLDQPHADQAWGYENCSSISELEMKYAALLETVNDIELFSGFCYTQFTDTFQEANGLLYSDRTPKFPIEAIRAATLSGQGLCTPTSC</sequence>
<keyword evidence="1" id="KW-0378">Hydrolase</keyword>
<dbReference type="Gene3D" id="3.20.20.80">
    <property type="entry name" value="Glycosidases"/>
    <property type="match status" value="1"/>
</dbReference>
<organism evidence="1 2">
    <name type="scientific">Anabaenopsis circularis NIES-21</name>
    <dbReference type="NCBI Taxonomy" id="1085406"/>
    <lineage>
        <taxon>Bacteria</taxon>
        <taxon>Bacillati</taxon>
        <taxon>Cyanobacteriota</taxon>
        <taxon>Cyanophyceae</taxon>
        <taxon>Nostocales</taxon>
        <taxon>Nodulariaceae</taxon>
        <taxon>Anabaenopsis</taxon>
    </lineage>
</organism>
<accession>A0A1Z4GK37</accession>
<dbReference type="AlphaFoldDB" id="A0A1Z4GK37"/>
<dbReference type="Proteomes" id="UP000218287">
    <property type="component" value="Chromosome"/>
</dbReference>
<evidence type="ECO:0000313" key="2">
    <source>
        <dbReference type="Proteomes" id="UP000218287"/>
    </source>
</evidence>
<protein>
    <submittedName>
        <fullName evidence="1">Glycoside hydrolase family protein</fullName>
    </submittedName>
</protein>